<keyword evidence="3" id="KW-0805">Transcription regulation</keyword>
<keyword evidence="5" id="KW-0804">Transcription</keyword>
<feature type="domain" description="Sigma-54 factor interaction" evidence="6">
    <location>
        <begin position="318"/>
        <end position="547"/>
    </location>
</feature>
<dbReference type="EMBL" id="DVMO01000062">
    <property type="protein sequence ID" value="HIU27600.1"/>
    <property type="molecule type" value="Genomic_DNA"/>
</dbReference>
<dbReference type="Gene3D" id="1.10.8.60">
    <property type="match status" value="1"/>
</dbReference>
<dbReference type="CDD" id="cd00009">
    <property type="entry name" value="AAA"/>
    <property type="match status" value="1"/>
</dbReference>
<evidence type="ECO:0000256" key="4">
    <source>
        <dbReference type="ARBA" id="ARBA00023125"/>
    </source>
</evidence>
<dbReference type="Pfam" id="PF02954">
    <property type="entry name" value="HTH_8"/>
    <property type="match status" value="1"/>
</dbReference>
<dbReference type="FunFam" id="3.40.50.300:FF:000006">
    <property type="entry name" value="DNA-binding transcriptional regulator NtrC"/>
    <property type="match status" value="1"/>
</dbReference>
<keyword evidence="4" id="KW-0238">DNA-binding</keyword>
<dbReference type="InterPro" id="IPR025662">
    <property type="entry name" value="Sigma_54_int_dom_ATP-bd_1"/>
</dbReference>
<dbReference type="SUPFAM" id="SSF46689">
    <property type="entry name" value="Homeodomain-like"/>
    <property type="match status" value="1"/>
</dbReference>
<comment type="caution">
    <text evidence="7">The sequence shown here is derived from an EMBL/GenBank/DDBJ whole genome shotgun (WGS) entry which is preliminary data.</text>
</comment>
<reference evidence="7" key="2">
    <citation type="journal article" date="2021" name="PeerJ">
        <title>Extensive microbial diversity within the chicken gut microbiome revealed by metagenomics and culture.</title>
        <authorList>
            <person name="Gilroy R."/>
            <person name="Ravi A."/>
            <person name="Getino M."/>
            <person name="Pursley I."/>
            <person name="Horton D.L."/>
            <person name="Alikhan N.F."/>
            <person name="Baker D."/>
            <person name="Gharbi K."/>
            <person name="Hall N."/>
            <person name="Watson M."/>
            <person name="Adriaenssens E.M."/>
            <person name="Foster-Nyarko E."/>
            <person name="Jarju S."/>
            <person name="Secka A."/>
            <person name="Antonio M."/>
            <person name="Oren A."/>
            <person name="Chaudhuri R.R."/>
            <person name="La Ragione R."/>
            <person name="Hildebrand F."/>
            <person name="Pallen M.J."/>
        </authorList>
    </citation>
    <scope>NUCLEOTIDE SEQUENCE</scope>
    <source>
        <strain evidence="7">11300</strain>
    </source>
</reference>
<name>A0A9D1I633_9FIRM</name>
<keyword evidence="2" id="KW-0067">ATP-binding</keyword>
<evidence type="ECO:0000256" key="3">
    <source>
        <dbReference type="ARBA" id="ARBA00023015"/>
    </source>
</evidence>
<dbReference type="PROSITE" id="PS00676">
    <property type="entry name" value="SIGMA54_INTERACT_2"/>
    <property type="match status" value="1"/>
</dbReference>
<dbReference type="SUPFAM" id="SSF52540">
    <property type="entry name" value="P-loop containing nucleoside triphosphate hydrolases"/>
    <property type="match status" value="1"/>
</dbReference>
<dbReference type="InterPro" id="IPR025943">
    <property type="entry name" value="Sigma_54_int_dom_ATP-bd_2"/>
</dbReference>
<dbReference type="Gene3D" id="3.40.50.300">
    <property type="entry name" value="P-loop containing nucleotide triphosphate hydrolases"/>
    <property type="match status" value="1"/>
</dbReference>
<dbReference type="InterPro" id="IPR002197">
    <property type="entry name" value="HTH_Fis"/>
</dbReference>
<evidence type="ECO:0000256" key="1">
    <source>
        <dbReference type="ARBA" id="ARBA00022741"/>
    </source>
</evidence>
<dbReference type="GO" id="GO:0006355">
    <property type="term" value="P:regulation of DNA-templated transcription"/>
    <property type="evidence" value="ECO:0007669"/>
    <property type="project" value="InterPro"/>
</dbReference>
<proteinExistence type="predicted"/>
<dbReference type="InterPro" id="IPR058031">
    <property type="entry name" value="AAA_lid_NorR"/>
</dbReference>
<dbReference type="SMART" id="SM00382">
    <property type="entry name" value="AAA"/>
    <property type="match status" value="1"/>
</dbReference>
<evidence type="ECO:0000256" key="2">
    <source>
        <dbReference type="ARBA" id="ARBA00022840"/>
    </source>
</evidence>
<dbReference type="Proteomes" id="UP000824091">
    <property type="component" value="Unassembled WGS sequence"/>
</dbReference>
<dbReference type="GO" id="GO:0005524">
    <property type="term" value="F:ATP binding"/>
    <property type="evidence" value="ECO:0007669"/>
    <property type="project" value="UniProtKB-KW"/>
</dbReference>
<dbReference type="AlphaFoldDB" id="A0A9D1I633"/>
<dbReference type="GO" id="GO:0043565">
    <property type="term" value="F:sequence-specific DNA binding"/>
    <property type="evidence" value="ECO:0007669"/>
    <property type="project" value="InterPro"/>
</dbReference>
<keyword evidence="1" id="KW-0547">Nucleotide-binding</keyword>
<dbReference type="InterPro" id="IPR027417">
    <property type="entry name" value="P-loop_NTPase"/>
</dbReference>
<dbReference type="Gene3D" id="1.10.10.60">
    <property type="entry name" value="Homeodomain-like"/>
    <property type="match status" value="1"/>
</dbReference>
<dbReference type="PANTHER" id="PTHR32071">
    <property type="entry name" value="TRANSCRIPTIONAL REGULATORY PROTEIN"/>
    <property type="match status" value="1"/>
</dbReference>
<evidence type="ECO:0000313" key="8">
    <source>
        <dbReference type="Proteomes" id="UP000824091"/>
    </source>
</evidence>
<gene>
    <name evidence="7" type="ORF">IAD16_04425</name>
</gene>
<dbReference type="InterPro" id="IPR009057">
    <property type="entry name" value="Homeodomain-like_sf"/>
</dbReference>
<dbReference type="Pfam" id="PF25601">
    <property type="entry name" value="AAA_lid_14"/>
    <property type="match status" value="1"/>
</dbReference>
<accession>A0A9D1I633</accession>
<protein>
    <submittedName>
        <fullName evidence="7">Sigma 54-interacting transcriptional regulator</fullName>
    </submittedName>
</protein>
<organism evidence="7 8">
    <name type="scientific">Candidatus Fimisoma avicola</name>
    <dbReference type="NCBI Taxonomy" id="2840826"/>
    <lineage>
        <taxon>Bacteria</taxon>
        <taxon>Bacillati</taxon>
        <taxon>Bacillota</taxon>
        <taxon>Clostridia</taxon>
        <taxon>Eubacteriales</taxon>
        <taxon>Candidatus Fimisoma</taxon>
    </lineage>
</organism>
<dbReference type="Pfam" id="PF00158">
    <property type="entry name" value="Sigma54_activat"/>
    <property type="match status" value="1"/>
</dbReference>
<evidence type="ECO:0000256" key="5">
    <source>
        <dbReference type="ARBA" id="ARBA00023163"/>
    </source>
</evidence>
<dbReference type="PROSITE" id="PS00688">
    <property type="entry name" value="SIGMA54_INTERACT_3"/>
    <property type="match status" value="1"/>
</dbReference>
<dbReference type="InterPro" id="IPR002078">
    <property type="entry name" value="Sigma_54_int"/>
</dbReference>
<evidence type="ECO:0000313" key="7">
    <source>
        <dbReference type="EMBL" id="HIU27600.1"/>
    </source>
</evidence>
<dbReference type="PROSITE" id="PS00675">
    <property type="entry name" value="SIGMA54_INTERACT_1"/>
    <property type="match status" value="1"/>
</dbReference>
<reference evidence="7" key="1">
    <citation type="submission" date="2020-10" db="EMBL/GenBank/DDBJ databases">
        <authorList>
            <person name="Gilroy R."/>
        </authorList>
    </citation>
    <scope>NUCLEOTIDE SEQUENCE</scope>
    <source>
        <strain evidence="7">11300</strain>
    </source>
</reference>
<dbReference type="InterPro" id="IPR003593">
    <property type="entry name" value="AAA+_ATPase"/>
</dbReference>
<dbReference type="InterPro" id="IPR025944">
    <property type="entry name" value="Sigma_54_int_dom_CS"/>
</dbReference>
<evidence type="ECO:0000259" key="6">
    <source>
        <dbReference type="PROSITE" id="PS50045"/>
    </source>
</evidence>
<dbReference type="PROSITE" id="PS50045">
    <property type="entry name" value="SIGMA54_INTERACT_4"/>
    <property type="match status" value="1"/>
</dbReference>
<sequence>MKEQEKEYGILESIADGLGRGLVYIKEDGTIGAYSKLAKEITGIRLPESQGHPAGRIEEGDIVIIADNDLGNDDNLSAADLKLLNIKDKSISEGDGILAIGAYKNSKITPVFKVAKGYGLKERMELKCRYLGFDISASIDDDNNLISISVNGQTYDMAYIEAIGHMVVLDKNTGKVKFFQARGYGFRNEEIGVLLRGKEFIRKSSDGDNTDLMPQIGLKTEKLFNGADFLKAVKDVMDCDDGYGIENVYDIHKRLMFCHLVRVKNDGQGSGVYVFMQDKDLVSSQLSSKEAMAASLEKIKRKRLPEENVQTIDGFKNFIGNDRSMIAVKRLAAKAAKNRFNVMLTGESGTGKSVLAKEIHDIQMPDAPFVEVCCNAISPTLFESELFGYAPGAFTGASSQGKAGYFEEANGGTIFLDEIGDIPPEMQIKLLHVIQNKRIYRVGDTKPVDVNVRIIAATNKDLEKETEKGTFRKDLYYRINVFPIYIPPLRERKGDLYFLANSILDQYCRECSIEPKQFSQEAIDIIMSYPWPGNVRELKNVVECAANICDEELIYSEHLMISQGKAGIVRGTLKERLEKAEKDIIQEALSNNGLDKNKAIEELGLSRSTFYKKIKDLGIEQ</sequence>